<dbReference type="OrthoDB" id="17366at2759"/>
<gene>
    <name evidence="9" type="ORF">MERGE_000869</name>
</gene>
<dbReference type="AlphaFoldDB" id="A0A899G4X6"/>
<comment type="subcellular location">
    <subcellularLocation>
        <location evidence="1">Endoplasmic reticulum membrane</location>
        <topology evidence="1">Multi-pass membrane protein</topology>
    </subcellularLocation>
</comment>
<feature type="transmembrane region" description="Helical" evidence="8">
    <location>
        <begin position="16"/>
        <end position="36"/>
    </location>
</feature>
<evidence type="ECO:0000256" key="3">
    <source>
        <dbReference type="ARBA" id="ARBA00022502"/>
    </source>
</evidence>
<dbReference type="GO" id="GO:0005789">
    <property type="term" value="C:endoplasmic reticulum membrane"/>
    <property type="evidence" value="ECO:0007669"/>
    <property type="project" value="UniProtKB-SubCell"/>
</dbReference>
<keyword evidence="7 8" id="KW-0472">Membrane</keyword>
<feature type="transmembrane region" description="Helical" evidence="8">
    <location>
        <begin position="57"/>
        <end position="77"/>
    </location>
</feature>
<name>A0A899G4X6_9ASCO</name>
<protein>
    <recommendedName>
        <fullName evidence="11">Glycosylphosphatidylinositol anchor biosynthesis protein 11</fullName>
    </recommendedName>
</protein>
<keyword evidence="5" id="KW-0256">Endoplasmic reticulum</keyword>
<feature type="transmembrane region" description="Helical" evidence="8">
    <location>
        <begin position="89"/>
        <end position="112"/>
    </location>
</feature>
<evidence type="ECO:0000256" key="6">
    <source>
        <dbReference type="ARBA" id="ARBA00022989"/>
    </source>
</evidence>
<dbReference type="EMBL" id="CP054543">
    <property type="protein sequence ID" value="QSL66489.1"/>
    <property type="molecule type" value="Genomic_DNA"/>
</dbReference>
<evidence type="ECO:0008006" key="11">
    <source>
        <dbReference type="Google" id="ProtNLM"/>
    </source>
</evidence>
<proteinExistence type="predicted"/>
<dbReference type="InterPro" id="IPR009580">
    <property type="entry name" value="GPI_biosynthesis_protein_Pig-F"/>
</dbReference>
<keyword evidence="6 8" id="KW-1133">Transmembrane helix</keyword>
<keyword evidence="4 8" id="KW-0812">Transmembrane</keyword>
<evidence type="ECO:0000256" key="1">
    <source>
        <dbReference type="ARBA" id="ARBA00004477"/>
    </source>
</evidence>
<dbReference type="Proteomes" id="UP000663699">
    <property type="component" value="Chromosome 12"/>
</dbReference>
<evidence type="ECO:0000256" key="5">
    <source>
        <dbReference type="ARBA" id="ARBA00022824"/>
    </source>
</evidence>
<accession>A0A899G4X6</accession>
<sequence>MVLYGASAVASLLETLLSALHLTALGILPLICIFGLHTGKYMELLSLELDLQNPQNLVLTLGFYGTFLGSWVGAIPIPLDWNKGWQQWPIPVVIGAYLGYSSSISIVFLLCLKKTIFK</sequence>
<comment type="pathway">
    <text evidence="2">Glycolipid biosynthesis; glycosylphosphatidylinositol-anchor biosynthesis.</text>
</comment>
<evidence type="ECO:0000256" key="2">
    <source>
        <dbReference type="ARBA" id="ARBA00004687"/>
    </source>
</evidence>
<dbReference type="UniPathway" id="UPA00196"/>
<keyword evidence="10" id="KW-1185">Reference proteome</keyword>
<evidence type="ECO:0000256" key="4">
    <source>
        <dbReference type="ARBA" id="ARBA00022692"/>
    </source>
</evidence>
<keyword evidence="3" id="KW-0337">GPI-anchor biosynthesis</keyword>
<evidence type="ECO:0000313" key="10">
    <source>
        <dbReference type="Proteomes" id="UP000663699"/>
    </source>
</evidence>
<evidence type="ECO:0000256" key="8">
    <source>
        <dbReference type="SAM" id="Phobius"/>
    </source>
</evidence>
<dbReference type="GO" id="GO:0006506">
    <property type="term" value="P:GPI anchor biosynthetic process"/>
    <property type="evidence" value="ECO:0007669"/>
    <property type="project" value="UniProtKB-UniPathway"/>
</dbReference>
<dbReference type="Pfam" id="PF06699">
    <property type="entry name" value="PIG-F"/>
    <property type="match status" value="1"/>
</dbReference>
<evidence type="ECO:0000313" key="9">
    <source>
        <dbReference type="EMBL" id="QSL66489.1"/>
    </source>
</evidence>
<organism evidence="9 10">
    <name type="scientific">Pneumocystis wakefieldiae</name>
    <dbReference type="NCBI Taxonomy" id="38082"/>
    <lineage>
        <taxon>Eukaryota</taxon>
        <taxon>Fungi</taxon>
        <taxon>Dikarya</taxon>
        <taxon>Ascomycota</taxon>
        <taxon>Taphrinomycotina</taxon>
        <taxon>Pneumocystomycetes</taxon>
        <taxon>Pneumocystaceae</taxon>
        <taxon>Pneumocystis</taxon>
    </lineage>
</organism>
<reference evidence="9" key="1">
    <citation type="submission" date="2020-06" db="EMBL/GenBank/DDBJ databases">
        <title>Genomes of multiple members of Pneumocystis genus reveal paths to human pathogen Pneumocystis jirovecii.</title>
        <authorList>
            <person name="Cisse O.H."/>
            <person name="Ma L."/>
            <person name="Dekker J."/>
            <person name="Khil P."/>
            <person name="Jo J."/>
            <person name="Brenchley J."/>
            <person name="Blair R."/>
            <person name="Pahar B."/>
            <person name="Chabe M."/>
            <person name="Van Rompay K.A."/>
            <person name="Keesler R."/>
            <person name="Sukura A."/>
            <person name="Hirsch V."/>
            <person name="Kutty G."/>
            <person name="Liu Y."/>
            <person name="Peng L."/>
            <person name="Chen J."/>
            <person name="Song J."/>
            <person name="Weissenbacher-Lang C."/>
            <person name="Xu J."/>
            <person name="Upham N.S."/>
            <person name="Stajich J.E."/>
            <person name="Cuomo C.A."/>
            <person name="Cushion M.T."/>
            <person name="Kovacs J.A."/>
        </authorList>
    </citation>
    <scope>NUCLEOTIDE SEQUENCE</scope>
    <source>
        <strain evidence="9">2A</strain>
    </source>
</reference>
<evidence type="ECO:0000256" key="7">
    <source>
        <dbReference type="ARBA" id="ARBA00023136"/>
    </source>
</evidence>